<keyword evidence="2" id="KW-0378">Hydrolase</keyword>
<feature type="chain" id="PRO_5031272807" description="Beta-mannosidase-like galactose-binding domain-containing protein" evidence="4">
    <location>
        <begin position="17"/>
        <end position="1136"/>
    </location>
</feature>
<dbReference type="Gene3D" id="2.60.120.260">
    <property type="entry name" value="Galactose-binding domain-like"/>
    <property type="match status" value="1"/>
</dbReference>
<dbReference type="GO" id="GO:0004553">
    <property type="term" value="F:hydrolase activity, hydrolyzing O-glycosyl compounds"/>
    <property type="evidence" value="ECO:0007669"/>
    <property type="project" value="UniProtKB-ARBA"/>
</dbReference>
<reference evidence="6 7" key="1">
    <citation type="submission" date="2020-08" db="EMBL/GenBank/DDBJ databases">
        <title>Functional genomics of gut bacteria from endangered species of beetles.</title>
        <authorList>
            <person name="Carlos-Shanley C."/>
        </authorList>
    </citation>
    <scope>NUCLEOTIDE SEQUENCE [LARGE SCALE GENOMIC DNA]</scope>
    <source>
        <strain evidence="6 7">S00245</strain>
    </source>
</reference>
<comment type="caution">
    <text evidence="6">The sequence shown here is derived from an EMBL/GenBank/DDBJ whole genome shotgun (WGS) entry which is preliminary data.</text>
</comment>
<feature type="domain" description="Beta-mannosidase-like galactose-binding" evidence="5">
    <location>
        <begin position="1022"/>
        <end position="1095"/>
    </location>
</feature>
<feature type="region of interest" description="Disordered" evidence="3">
    <location>
        <begin position="17"/>
        <end position="47"/>
    </location>
</feature>
<evidence type="ECO:0000256" key="3">
    <source>
        <dbReference type="SAM" id="MobiDB-lite"/>
    </source>
</evidence>
<dbReference type="PANTHER" id="PTHR43817">
    <property type="entry name" value="GLYCOSYL HYDROLASE"/>
    <property type="match status" value="1"/>
</dbReference>
<proteinExistence type="predicted"/>
<name>A0A7W7KAA1_9SPHN</name>
<dbReference type="RefSeq" id="WP_312857053.1">
    <property type="nucleotide sequence ID" value="NZ_JACHLR010000008.1"/>
</dbReference>
<protein>
    <recommendedName>
        <fullName evidence="5">Beta-mannosidase-like galactose-binding domain-containing protein</fullName>
    </recommendedName>
</protein>
<keyword evidence="1 4" id="KW-0732">Signal</keyword>
<evidence type="ECO:0000256" key="1">
    <source>
        <dbReference type="ARBA" id="ARBA00022729"/>
    </source>
</evidence>
<dbReference type="NCBIfam" id="NF045579">
    <property type="entry name" value="rhamnoside_JR"/>
    <property type="match status" value="1"/>
</dbReference>
<evidence type="ECO:0000313" key="6">
    <source>
        <dbReference type="EMBL" id="MBB4858885.1"/>
    </source>
</evidence>
<feature type="signal peptide" evidence="4">
    <location>
        <begin position="1"/>
        <end position="16"/>
    </location>
</feature>
<evidence type="ECO:0000259" key="5">
    <source>
        <dbReference type="Pfam" id="PF22666"/>
    </source>
</evidence>
<evidence type="ECO:0000256" key="4">
    <source>
        <dbReference type="SAM" id="SignalP"/>
    </source>
</evidence>
<dbReference type="EMBL" id="JACHLR010000008">
    <property type="protein sequence ID" value="MBB4858885.1"/>
    <property type="molecule type" value="Genomic_DNA"/>
</dbReference>
<dbReference type="AlphaFoldDB" id="A0A7W7KAA1"/>
<feature type="compositionally biased region" description="Polar residues" evidence="3">
    <location>
        <begin position="18"/>
        <end position="33"/>
    </location>
</feature>
<keyword evidence="7" id="KW-1185">Reference proteome</keyword>
<organism evidence="6 7">
    <name type="scientific">Novosphingobium chloroacetimidivorans</name>
    <dbReference type="NCBI Taxonomy" id="1428314"/>
    <lineage>
        <taxon>Bacteria</taxon>
        <taxon>Pseudomonadati</taxon>
        <taxon>Pseudomonadota</taxon>
        <taxon>Alphaproteobacteria</taxon>
        <taxon>Sphingomonadales</taxon>
        <taxon>Sphingomonadaceae</taxon>
        <taxon>Novosphingobium</taxon>
    </lineage>
</organism>
<dbReference type="SUPFAM" id="SSF49785">
    <property type="entry name" value="Galactose-binding domain-like"/>
    <property type="match status" value="1"/>
</dbReference>
<dbReference type="Pfam" id="PF17132">
    <property type="entry name" value="Glyco_hydro_106"/>
    <property type="match status" value="1"/>
</dbReference>
<gene>
    <name evidence="6" type="ORF">HNO88_002211</name>
</gene>
<sequence length="1136" mass="121838">MSLAIATALTAPPLHAQSVASAGGSDSPTSAAQPTLEAQFRDPPSSARPRVWWHWMNGNITKDGITKDLAWMKRVGIGGAQAFDANLKTPQIVDKRLVYMSPEWKDAFRFAAQEAHRLDLELAVASSPGYSETGGPWVPPQDALKKLVWSETALQGGRPFRGKIAQPPSVTGPYLSLKADTTGGRELSGGEALPLPAPTYTDVALLAVPEMSGRGRTPSTAAIPVYADGAGKPLDGSALTDDSLESAIEIARPTSGSPVLQVTYAKPQTIRSASVFMPGTGNLFFGGSMLPELESSADGSTWSRVATLPTQLVPTTVSFPAVTARHFRIVFERAPSGALSFAPPAPGVDLAVMAGAGASMLKPKPLLVADLRLSAKDSVDRFEAKAGFAVVPDYYALSRDVPDGPGIAPAQVIDLTGRLKPDGTLDWTPPPGRWTVLRLGSSLVGTMNHPATLEATGLEVDKYDGPAVRRYLDHYIGMFKDAAGAELVGRHGLNALLTDSIEVGASNWTPRLVEQFRRLRGYDPLPWLPALTGTIIGSRARSDQFLYDFRRTLADLLASEHYGTLAQVAHENGLTVYGEALENGRPSLGDDLAMRAHADVPMGALWTYPRKSGPRPAYIADMKGAASVGHLYGRAAVAAESMTSLLAPWAHGPADLKRIVDLEFATGINRPVVHTSVHVPVDDKQPGLALSIFGQYFNRNESWAELARPWVDYIARNSFMLQQGKNVADVAYFYGEEAPLSALYQDKEVADAPRSVAYDFINADALTQILTNDGADLVTPGGARYRVLYLGGTSRHMTLPVLRRIAALAEGGATIVGLKPSTNPSLAGTADEFSALTEKLWPAGGVAHIGRGQVIASNDIEAALVQAGVKPDFRIEGGQADTQVLFVHRRLADGDSYFLSNRKDRAETFSAHFRVSGRVPELWHPETGTSEPLSYRSEGGETIVPLSLAADEAVHVVFRKPANAPALAIKKVAPVEIGRIETPWTVRFQSGRGAPAQARFAKLAPLDENTDPAIKYFSGIATYTNTFTTPRGWKRGQPLWLNLGEAREVAEVKLNGQPAGYAWHAPYRVDIAALAKPGRNKLEIRVANLWVNRMIGDRQPGAEKVTWTASPTYTAKAPLRRSGLIGPVSLQGIATP</sequence>
<dbReference type="Pfam" id="PF22666">
    <property type="entry name" value="Glyco_hydro_2_N2"/>
    <property type="match status" value="1"/>
</dbReference>
<evidence type="ECO:0000313" key="7">
    <source>
        <dbReference type="Proteomes" id="UP000555448"/>
    </source>
</evidence>
<dbReference type="PANTHER" id="PTHR43817:SF1">
    <property type="entry name" value="HYDROLASE, FAMILY 43, PUTATIVE (AFU_ORTHOLOGUE AFUA_3G01660)-RELATED"/>
    <property type="match status" value="1"/>
</dbReference>
<accession>A0A7W7KAA1</accession>
<dbReference type="Proteomes" id="UP000555448">
    <property type="component" value="Unassembled WGS sequence"/>
</dbReference>
<dbReference type="InterPro" id="IPR008979">
    <property type="entry name" value="Galactose-bd-like_sf"/>
</dbReference>
<dbReference type="InterPro" id="IPR054593">
    <property type="entry name" value="Beta-mannosidase-like_N2"/>
</dbReference>
<evidence type="ECO:0000256" key="2">
    <source>
        <dbReference type="ARBA" id="ARBA00022801"/>
    </source>
</evidence>